<dbReference type="PANTHER" id="PTHR23282">
    <property type="entry name" value="APICAL ENDOSOMAL GLYCOPROTEIN PRECURSOR"/>
    <property type="match status" value="1"/>
</dbReference>
<name>A0ABV9HUN6_9FLAO</name>
<dbReference type="SUPFAM" id="SSF49899">
    <property type="entry name" value="Concanavalin A-like lectins/glucanases"/>
    <property type="match status" value="1"/>
</dbReference>
<dbReference type="SMART" id="SM00137">
    <property type="entry name" value="MAM"/>
    <property type="match status" value="1"/>
</dbReference>
<feature type="signal peptide" evidence="3">
    <location>
        <begin position="1"/>
        <end position="22"/>
    </location>
</feature>
<dbReference type="InterPro" id="IPR051560">
    <property type="entry name" value="MAM_domain-containing"/>
</dbReference>
<dbReference type="Gene3D" id="2.60.120.380">
    <property type="match status" value="1"/>
</dbReference>
<feature type="active site" description="Charge relay system" evidence="2">
    <location>
        <position position="130"/>
    </location>
</feature>
<proteinExistence type="inferred from homology"/>
<feature type="active site" description="Charge relay system" evidence="2">
    <location>
        <position position="353"/>
    </location>
</feature>
<feature type="active site" description="Charge relay system" evidence="2">
    <location>
        <position position="165"/>
    </location>
</feature>
<dbReference type="RefSeq" id="WP_379977917.1">
    <property type="nucleotide sequence ID" value="NZ_JBHSFV010000003.1"/>
</dbReference>
<dbReference type="CDD" id="cd06263">
    <property type="entry name" value="MAM"/>
    <property type="match status" value="1"/>
</dbReference>
<feature type="domain" description="MAM" evidence="4">
    <location>
        <begin position="553"/>
        <end position="726"/>
    </location>
</feature>
<organism evidence="6 7">
    <name type="scientific">Dokdonia ponticola</name>
    <dbReference type="NCBI Taxonomy" id="2041041"/>
    <lineage>
        <taxon>Bacteria</taxon>
        <taxon>Pseudomonadati</taxon>
        <taxon>Bacteroidota</taxon>
        <taxon>Flavobacteriia</taxon>
        <taxon>Flavobacteriales</taxon>
        <taxon>Flavobacteriaceae</taxon>
        <taxon>Dokdonia</taxon>
    </lineage>
</organism>
<keyword evidence="7" id="KW-1185">Reference proteome</keyword>
<dbReference type="PANTHER" id="PTHR23282:SF101">
    <property type="entry name" value="MAM DOMAIN-CONTAINING PROTEIN"/>
    <property type="match status" value="1"/>
</dbReference>
<dbReference type="InterPro" id="IPR036116">
    <property type="entry name" value="FN3_sf"/>
</dbReference>
<evidence type="ECO:0000313" key="6">
    <source>
        <dbReference type="EMBL" id="MFC4633699.1"/>
    </source>
</evidence>
<dbReference type="CDD" id="cd00063">
    <property type="entry name" value="FN3"/>
    <property type="match status" value="1"/>
</dbReference>
<dbReference type="SUPFAM" id="SSF52743">
    <property type="entry name" value="Subtilisin-like"/>
    <property type="match status" value="1"/>
</dbReference>
<evidence type="ECO:0000256" key="3">
    <source>
        <dbReference type="SAM" id="SignalP"/>
    </source>
</evidence>
<dbReference type="PROSITE" id="PS50853">
    <property type="entry name" value="FN3"/>
    <property type="match status" value="1"/>
</dbReference>
<dbReference type="SUPFAM" id="SSF49265">
    <property type="entry name" value="Fibronectin type III"/>
    <property type="match status" value="1"/>
</dbReference>
<dbReference type="InterPro" id="IPR000998">
    <property type="entry name" value="MAM_dom"/>
</dbReference>
<dbReference type="Pfam" id="PF00041">
    <property type="entry name" value="fn3"/>
    <property type="match status" value="1"/>
</dbReference>
<dbReference type="InterPro" id="IPR013320">
    <property type="entry name" value="ConA-like_dom_sf"/>
</dbReference>
<dbReference type="Gene3D" id="2.60.120.200">
    <property type="match status" value="1"/>
</dbReference>
<dbReference type="InterPro" id="IPR026444">
    <property type="entry name" value="Secre_tail"/>
</dbReference>
<dbReference type="Pfam" id="PF00629">
    <property type="entry name" value="MAM"/>
    <property type="match status" value="1"/>
</dbReference>
<dbReference type="InterPro" id="IPR036852">
    <property type="entry name" value="Peptidase_S8/S53_dom_sf"/>
</dbReference>
<dbReference type="Gene3D" id="3.40.50.200">
    <property type="entry name" value="Peptidase S8/S53 domain"/>
    <property type="match status" value="1"/>
</dbReference>
<dbReference type="Proteomes" id="UP001596043">
    <property type="component" value="Unassembled WGS sequence"/>
</dbReference>
<dbReference type="InterPro" id="IPR045474">
    <property type="entry name" value="GEVED"/>
</dbReference>
<keyword evidence="1 3" id="KW-0732">Signal</keyword>
<keyword evidence="2" id="KW-0645">Protease</keyword>
<dbReference type="Gene3D" id="2.60.40.10">
    <property type="entry name" value="Immunoglobulins"/>
    <property type="match status" value="1"/>
</dbReference>
<dbReference type="SMART" id="SM00060">
    <property type="entry name" value="FN3"/>
    <property type="match status" value="1"/>
</dbReference>
<sequence>MKKNYLRVLSLGLALCATQMYGQTPSQISQITKENNQERLAQLEQQFLEVSTQQRQFATQFAIQKGIPTLVTLENGGIAELQRILPDGTPIYYSTFNTDAAVSTRTTHLNAGGSLGLNLMGQNMTAYVWDGGHARASHQEYDGAGGTNRYTVQDQASEGLQLNYHSAHVTGTVMASGVQANAKGMAPHAQVNGYRWNDDVAEATAAASNGMLISNHSYGLLGTNIPDQWFGSYSSESQSWDTIMYNAPFYLMVAAAGNEGNINSYNGAPLGGNAAFDKLTGKAITKNNLVVANAQDASIDIDGSLISVNINSGSSEGPTDDFRIKPDIAGNGTSVYSTYDSSDTAYNSISGTSMAAPNVMGSLLLIQQHYNDVNGAFAKAATLKGLALHTADDAGAIGPDAIFGWGLLNAKRMAETITANGTTSTINELTLNDGGSYQTQVTVPAGKILQASISWTDAPGTPVTGTNDPTPVLVNDLDIRITQNTDTFFPWRLTGVDSNAQQDNVVDPYERVDVADADGTYTITVTHKGSLFSGSQNFTLIITTIDTPVIPENDCVAQVNTFPYSQGFNNTIGQWSQETNDDFNWTVRTGGTPSSGTGPSGAAEGSHYIYMETSNPNSPAKVAILNSPCFDFTGMSEAEATFKYQMTGNAVGTIRLEVSTNSGITWTEVWSKSGNQGANWLDATVNLDAYTGETLTLRFNGTSGSSWQGDIAIDDFMISEGAFVDTVTPSTPINISASNIQETTFDVTWDASTDNVAVTEYDVYIDSVFYNTTTINAINVSGLTENTTYAISVSAKDAAENISAISAPVNVTTLVAGSNQIPPTGYCSSNGNITSDEYIQRVQIGTIDNSTGASAGGYGDFTSLSTTLSANNTITITPLWTGTVYREGYAVFVDWNRDGDFGDAGETVYTRSATTATPITATFAIPAGASQGATRMRVSMKYNGIPTACESFQYGEVEDYIVTIDTTTGNFSDSTSIHTIHPSTAATFDFTVFPNPVTRGQLSIQVTGSDIEKYTIYNLLGQIVSAGDFSNTLDISSLKAGIYIIEIATGNETHAKRFIKK</sequence>
<evidence type="ECO:0000256" key="1">
    <source>
        <dbReference type="ARBA" id="ARBA00022729"/>
    </source>
</evidence>
<dbReference type="CDD" id="cd04842">
    <property type="entry name" value="Peptidases_S8_Kp43_protease"/>
    <property type="match status" value="1"/>
</dbReference>
<dbReference type="InterPro" id="IPR013783">
    <property type="entry name" value="Ig-like_fold"/>
</dbReference>
<protein>
    <submittedName>
        <fullName evidence="6">S8 family serine peptidase</fullName>
    </submittedName>
</protein>
<dbReference type="PROSITE" id="PS50060">
    <property type="entry name" value="MAM_2"/>
    <property type="match status" value="1"/>
</dbReference>
<keyword evidence="2" id="KW-0378">Hydrolase</keyword>
<comment type="similarity">
    <text evidence="2">Belongs to the peptidase S8 family.</text>
</comment>
<evidence type="ECO:0000259" key="5">
    <source>
        <dbReference type="PROSITE" id="PS50853"/>
    </source>
</evidence>
<dbReference type="EMBL" id="JBHSFV010000003">
    <property type="protein sequence ID" value="MFC4633699.1"/>
    <property type="molecule type" value="Genomic_DNA"/>
</dbReference>
<accession>A0ABV9HUN6</accession>
<gene>
    <name evidence="6" type="ORF">ACFO3O_07260</name>
</gene>
<reference evidence="7" key="1">
    <citation type="journal article" date="2019" name="Int. J. Syst. Evol. Microbiol.">
        <title>The Global Catalogue of Microorganisms (GCM) 10K type strain sequencing project: providing services to taxonomists for standard genome sequencing and annotation.</title>
        <authorList>
            <consortium name="The Broad Institute Genomics Platform"/>
            <consortium name="The Broad Institute Genome Sequencing Center for Infectious Disease"/>
            <person name="Wu L."/>
            <person name="Ma J."/>
        </authorList>
    </citation>
    <scope>NUCLEOTIDE SEQUENCE [LARGE SCALE GENOMIC DNA]</scope>
    <source>
        <strain evidence="7">YJ-61-S</strain>
    </source>
</reference>
<dbReference type="InterPro" id="IPR034058">
    <property type="entry name" value="TagA/B/C/D_pept_dom"/>
</dbReference>
<evidence type="ECO:0000313" key="7">
    <source>
        <dbReference type="Proteomes" id="UP001596043"/>
    </source>
</evidence>
<dbReference type="PROSITE" id="PS51892">
    <property type="entry name" value="SUBTILASE"/>
    <property type="match status" value="1"/>
</dbReference>
<dbReference type="SUPFAM" id="SSF49785">
    <property type="entry name" value="Galactose-binding domain-like"/>
    <property type="match status" value="1"/>
</dbReference>
<dbReference type="Pfam" id="PF18962">
    <property type="entry name" value="Por_Secre_tail"/>
    <property type="match status" value="1"/>
</dbReference>
<evidence type="ECO:0000256" key="2">
    <source>
        <dbReference type="PROSITE-ProRule" id="PRU01240"/>
    </source>
</evidence>
<dbReference type="Pfam" id="PF00082">
    <property type="entry name" value="Peptidase_S8"/>
    <property type="match status" value="1"/>
</dbReference>
<dbReference type="InterPro" id="IPR000209">
    <property type="entry name" value="Peptidase_S8/S53_dom"/>
</dbReference>
<dbReference type="NCBIfam" id="TIGR04183">
    <property type="entry name" value="Por_Secre_tail"/>
    <property type="match status" value="1"/>
</dbReference>
<comment type="caution">
    <text evidence="6">The sequence shown here is derived from an EMBL/GenBank/DDBJ whole genome shotgun (WGS) entry which is preliminary data.</text>
</comment>
<dbReference type="InterPro" id="IPR003961">
    <property type="entry name" value="FN3_dom"/>
</dbReference>
<feature type="chain" id="PRO_5046674135" evidence="3">
    <location>
        <begin position="23"/>
        <end position="1061"/>
    </location>
</feature>
<feature type="domain" description="Fibronectin type-III" evidence="5">
    <location>
        <begin position="731"/>
        <end position="816"/>
    </location>
</feature>
<evidence type="ECO:0000259" key="4">
    <source>
        <dbReference type="PROSITE" id="PS50060"/>
    </source>
</evidence>
<keyword evidence="2" id="KW-0720">Serine protease</keyword>
<dbReference type="InterPro" id="IPR008979">
    <property type="entry name" value="Galactose-bd-like_sf"/>
</dbReference>
<dbReference type="Pfam" id="PF20009">
    <property type="entry name" value="GEVED"/>
    <property type="match status" value="1"/>
</dbReference>